<dbReference type="STRING" id="1236976.JCM16418_1814"/>
<dbReference type="InterPro" id="IPR029063">
    <property type="entry name" value="SAM-dependent_MTases_sf"/>
</dbReference>
<organism evidence="2 3">
    <name type="scientific">Paenibacillus pini JCM 16418</name>
    <dbReference type="NCBI Taxonomy" id="1236976"/>
    <lineage>
        <taxon>Bacteria</taxon>
        <taxon>Bacillati</taxon>
        <taxon>Bacillota</taxon>
        <taxon>Bacilli</taxon>
        <taxon>Bacillales</taxon>
        <taxon>Paenibacillaceae</taxon>
        <taxon>Paenibacillus</taxon>
    </lineage>
</organism>
<dbReference type="OrthoDB" id="9795864at2"/>
<comment type="caution">
    <text evidence="2">The sequence shown here is derived from an EMBL/GenBank/DDBJ whole genome shotgun (WGS) entry which is preliminary data.</text>
</comment>
<dbReference type="InterPro" id="IPR041698">
    <property type="entry name" value="Methyltransf_25"/>
</dbReference>
<dbReference type="InterPro" id="IPR052939">
    <property type="entry name" value="23S_rRNA_MeTrnsfrase_RlmA"/>
</dbReference>
<dbReference type="eggNOG" id="COG2226">
    <property type="taxonomic scope" value="Bacteria"/>
</dbReference>
<keyword evidence="3" id="KW-1185">Reference proteome</keyword>
<dbReference type="GO" id="GO:0032259">
    <property type="term" value="P:methylation"/>
    <property type="evidence" value="ECO:0007669"/>
    <property type="project" value="UniProtKB-KW"/>
</dbReference>
<evidence type="ECO:0000313" key="2">
    <source>
        <dbReference type="EMBL" id="GAF07786.1"/>
    </source>
</evidence>
<dbReference type="PANTHER" id="PTHR43460:SF1">
    <property type="entry name" value="METHYLTRANSFERASE TYPE 11 DOMAIN-CONTAINING PROTEIN"/>
    <property type="match status" value="1"/>
</dbReference>
<dbReference type="Pfam" id="PF13649">
    <property type="entry name" value="Methyltransf_25"/>
    <property type="match status" value="1"/>
</dbReference>
<dbReference type="RefSeq" id="WP_036647532.1">
    <property type="nucleotide sequence ID" value="NZ_BAVZ01000004.1"/>
</dbReference>
<accession>W7YT15</accession>
<dbReference type="AlphaFoldDB" id="W7YT15"/>
<dbReference type="Gene3D" id="3.40.50.150">
    <property type="entry name" value="Vaccinia Virus protein VP39"/>
    <property type="match status" value="1"/>
</dbReference>
<dbReference type="EMBL" id="BAVZ01000004">
    <property type="protein sequence ID" value="GAF07786.1"/>
    <property type="molecule type" value="Genomic_DNA"/>
</dbReference>
<sequence length="249" mass="28436">MNPFDYKKFYDEVGLLNGWDFSKVKARSEGVKWQFYNEVTKRCRKSDRLLDIGTGGGETLLSIAHACSLLVGIDLSSGMIQTANHNLDNSKITNVRFIQMDAEQLDFPKNSFNIVSCRHSPFHAKEVAKVLVKDGWFLTQQVSENDKCNIAQAFGRGQNTHIDGTLKNKYIEELNAAGFVDIQSFEYDAKEYFETYEDLVFLLKLTPIIPNFGNYNDDFEILQTFIDNHTTEKGIETNSKRFMIIAKKA</sequence>
<dbReference type="GO" id="GO:0008168">
    <property type="term" value="F:methyltransferase activity"/>
    <property type="evidence" value="ECO:0007669"/>
    <property type="project" value="UniProtKB-KW"/>
</dbReference>
<keyword evidence="2" id="KW-0808">Transferase</keyword>
<proteinExistence type="predicted"/>
<name>W7YT15_9BACL</name>
<protein>
    <submittedName>
        <fullName evidence="2">Methyltransferase</fullName>
    </submittedName>
</protein>
<dbReference type="CDD" id="cd02440">
    <property type="entry name" value="AdoMet_MTases"/>
    <property type="match status" value="1"/>
</dbReference>
<dbReference type="SUPFAM" id="SSF53335">
    <property type="entry name" value="S-adenosyl-L-methionine-dependent methyltransferases"/>
    <property type="match status" value="1"/>
</dbReference>
<gene>
    <name evidence="2" type="ORF">JCM16418_1814</name>
</gene>
<feature type="domain" description="Methyltransferase" evidence="1">
    <location>
        <begin position="50"/>
        <end position="124"/>
    </location>
</feature>
<keyword evidence="2" id="KW-0489">Methyltransferase</keyword>
<dbReference type="Proteomes" id="UP000019364">
    <property type="component" value="Unassembled WGS sequence"/>
</dbReference>
<evidence type="ECO:0000259" key="1">
    <source>
        <dbReference type="Pfam" id="PF13649"/>
    </source>
</evidence>
<evidence type="ECO:0000313" key="3">
    <source>
        <dbReference type="Proteomes" id="UP000019364"/>
    </source>
</evidence>
<dbReference type="PANTHER" id="PTHR43460">
    <property type="entry name" value="METHYLTRANSFERASE"/>
    <property type="match status" value="1"/>
</dbReference>
<reference evidence="2 3" key="1">
    <citation type="journal article" date="2014" name="Genome Announc.">
        <title>Draft Genome Sequence of Paenibacillus pini JCM 16418T, Isolated from the Rhizosphere of Pine Tree.</title>
        <authorList>
            <person name="Yuki M."/>
            <person name="Oshima K."/>
            <person name="Suda W."/>
            <person name="Oshida Y."/>
            <person name="Kitamura K."/>
            <person name="Iida Y."/>
            <person name="Hattori M."/>
            <person name="Ohkuma M."/>
        </authorList>
    </citation>
    <scope>NUCLEOTIDE SEQUENCE [LARGE SCALE GENOMIC DNA]</scope>
    <source>
        <strain evidence="2 3">JCM 16418</strain>
    </source>
</reference>